<feature type="transmembrane region" description="Helical" evidence="7">
    <location>
        <begin position="445"/>
        <end position="466"/>
    </location>
</feature>
<feature type="transmembrane region" description="Helical" evidence="7">
    <location>
        <begin position="205"/>
        <end position="229"/>
    </location>
</feature>
<evidence type="ECO:0000313" key="9">
    <source>
        <dbReference type="EMBL" id="KAK1752244.1"/>
    </source>
</evidence>
<evidence type="ECO:0000256" key="2">
    <source>
        <dbReference type="ARBA" id="ARBA00022448"/>
    </source>
</evidence>
<evidence type="ECO:0000259" key="8">
    <source>
        <dbReference type="PROSITE" id="PS50850"/>
    </source>
</evidence>
<keyword evidence="3 7" id="KW-0812">Transmembrane</keyword>
<comment type="caution">
    <text evidence="9">The sequence shown here is derived from an EMBL/GenBank/DDBJ whole genome shotgun (WGS) entry which is preliminary data.</text>
</comment>
<keyword evidence="10" id="KW-1185">Reference proteome</keyword>
<evidence type="ECO:0000256" key="5">
    <source>
        <dbReference type="ARBA" id="ARBA00023136"/>
    </source>
</evidence>
<keyword evidence="5 7" id="KW-0472">Membrane</keyword>
<dbReference type="Pfam" id="PF07690">
    <property type="entry name" value="MFS_1"/>
    <property type="match status" value="1"/>
</dbReference>
<evidence type="ECO:0000256" key="1">
    <source>
        <dbReference type="ARBA" id="ARBA00004141"/>
    </source>
</evidence>
<dbReference type="AlphaFoldDB" id="A0AAJ0B5U4"/>
<feature type="transmembrane region" description="Helical" evidence="7">
    <location>
        <begin position="116"/>
        <end position="136"/>
    </location>
</feature>
<feature type="transmembrane region" description="Helical" evidence="7">
    <location>
        <begin position="411"/>
        <end position="433"/>
    </location>
</feature>
<gene>
    <name evidence="9" type="ORF">QBC47DRAFT_350349</name>
</gene>
<dbReference type="GO" id="GO:0022857">
    <property type="term" value="F:transmembrane transporter activity"/>
    <property type="evidence" value="ECO:0007669"/>
    <property type="project" value="InterPro"/>
</dbReference>
<feature type="region of interest" description="Disordered" evidence="6">
    <location>
        <begin position="1"/>
        <end position="39"/>
    </location>
</feature>
<keyword evidence="4 7" id="KW-1133">Transmembrane helix</keyword>
<feature type="compositionally biased region" description="Polar residues" evidence="6">
    <location>
        <begin position="22"/>
        <end position="32"/>
    </location>
</feature>
<feature type="transmembrane region" description="Helical" evidence="7">
    <location>
        <begin position="142"/>
        <end position="163"/>
    </location>
</feature>
<dbReference type="FunFam" id="1.20.1250.20:FF:000196">
    <property type="entry name" value="MFS toxin efflux pump (AflT)"/>
    <property type="match status" value="1"/>
</dbReference>
<feature type="transmembrane region" description="Helical" evidence="7">
    <location>
        <begin position="357"/>
        <end position="377"/>
    </location>
</feature>
<feature type="transmembrane region" description="Helical" evidence="7">
    <location>
        <begin position="525"/>
        <end position="543"/>
    </location>
</feature>
<dbReference type="Proteomes" id="UP001239445">
    <property type="component" value="Unassembled WGS sequence"/>
</dbReference>
<dbReference type="PANTHER" id="PTHR23501:SF199">
    <property type="entry name" value="MFS EFFLUX TRANSPORTER INPD-RELATED"/>
    <property type="match status" value="1"/>
</dbReference>
<protein>
    <submittedName>
        <fullName evidence="9">Major facilitator superfamily domain-containing protein</fullName>
    </submittedName>
</protein>
<comment type="subcellular location">
    <subcellularLocation>
        <location evidence="1">Membrane</location>
        <topology evidence="1">Multi-pass membrane protein</topology>
    </subcellularLocation>
</comment>
<sequence length="568" mass="59816">MASSEERPSSPTAVEDKKMTGTDDTASESPRNAVSEAASEPEYPSGIALILISTSLFLAAFCLGLDRTIITTAIPKITSEFSSLPDIGWYGSAYTLTTCCVQLVFGKLSAELNVKWVFLFALSIFEVGSIICAAAPNSPVLIAGRAIAGIGAAGIMTGALVILSLSVPLHTRPRLTGAVGGVVCIAQIVAPTLGGAFTDYATWRWSFWINLPIGAVAAAIVVFLVHIPPSATARPKTDKDGSLVGIAKRFDLLGSALLMPSLICLLLALQWGGTKYSWNSWRSILTLTLFAATFVAWILVQYRAGDNATVPPRLITNRSMASAVWYMFCGMAVLSIIVSFMPVWFQSAKAVSAYQSGINLLAFTAAMSVSVIASGFITSKVGYYVPQMIAGTVAMSIAAGLITRYNTATSSAYWIGTLVLFGFGIGIGGQQPIMVPQTLYSGPDASIGMSMMIFAQTLSGTIWISVGNNIFQDRLVAEIETRAPGVDPKTVVAAGAGEIAISLGKIYPDAIGQILEAYSAALRQLWVLVVILACLGALGCVFIEWKSVKRDVKGGGKAAPVVSEKADA</sequence>
<proteinExistence type="predicted"/>
<dbReference type="InterPro" id="IPR036259">
    <property type="entry name" value="MFS_trans_sf"/>
</dbReference>
<keyword evidence="2" id="KW-0813">Transport</keyword>
<dbReference type="InterPro" id="IPR011701">
    <property type="entry name" value="MFS"/>
</dbReference>
<dbReference type="PROSITE" id="PS50850">
    <property type="entry name" value="MFS"/>
    <property type="match status" value="1"/>
</dbReference>
<dbReference type="Gene3D" id="1.20.1250.20">
    <property type="entry name" value="MFS general substrate transporter like domains"/>
    <property type="match status" value="2"/>
</dbReference>
<feature type="transmembrane region" description="Helical" evidence="7">
    <location>
        <begin position="46"/>
        <end position="65"/>
    </location>
</feature>
<feature type="domain" description="Major facilitator superfamily (MFS) profile" evidence="8">
    <location>
        <begin position="52"/>
        <end position="548"/>
    </location>
</feature>
<organism evidence="9 10">
    <name type="scientific">Echria macrotheca</name>
    <dbReference type="NCBI Taxonomy" id="438768"/>
    <lineage>
        <taxon>Eukaryota</taxon>
        <taxon>Fungi</taxon>
        <taxon>Dikarya</taxon>
        <taxon>Ascomycota</taxon>
        <taxon>Pezizomycotina</taxon>
        <taxon>Sordariomycetes</taxon>
        <taxon>Sordariomycetidae</taxon>
        <taxon>Sordariales</taxon>
        <taxon>Schizotheciaceae</taxon>
        <taxon>Echria</taxon>
    </lineage>
</organism>
<accession>A0AAJ0B5U4</accession>
<feature type="transmembrane region" description="Helical" evidence="7">
    <location>
        <begin position="323"/>
        <end position="345"/>
    </location>
</feature>
<evidence type="ECO:0000256" key="6">
    <source>
        <dbReference type="SAM" id="MobiDB-lite"/>
    </source>
</evidence>
<evidence type="ECO:0000256" key="3">
    <source>
        <dbReference type="ARBA" id="ARBA00022692"/>
    </source>
</evidence>
<reference evidence="9" key="1">
    <citation type="submission" date="2023-06" db="EMBL/GenBank/DDBJ databases">
        <title>Genome-scale phylogeny and comparative genomics of the fungal order Sordariales.</title>
        <authorList>
            <consortium name="Lawrence Berkeley National Laboratory"/>
            <person name="Hensen N."/>
            <person name="Bonometti L."/>
            <person name="Westerberg I."/>
            <person name="Brannstrom I.O."/>
            <person name="Guillou S."/>
            <person name="Cros-Aarteil S."/>
            <person name="Calhoun S."/>
            <person name="Haridas S."/>
            <person name="Kuo A."/>
            <person name="Mondo S."/>
            <person name="Pangilinan J."/>
            <person name="Riley R."/>
            <person name="Labutti K."/>
            <person name="Andreopoulos B."/>
            <person name="Lipzen A."/>
            <person name="Chen C."/>
            <person name="Yanf M."/>
            <person name="Daum C."/>
            <person name="Ng V."/>
            <person name="Clum A."/>
            <person name="Steindorff A."/>
            <person name="Ohm R."/>
            <person name="Martin F."/>
            <person name="Silar P."/>
            <person name="Natvig D."/>
            <person name="Lalanne C."/>
            <person name="Gautier V."/>
            <person name="Ament-Velasquez S.L."/>
            <person name="Kruys A."/>
            <person name="Hutchinson M.I."/>
            <person name="Powell A.J."/>
            <person name="Barry K."/>
            <person name="Miller A.N."/>
            <person name="Grigoriev I.V."/>
            <person name="Debuchy R."/>
            <person name="Gladieux P."/>
            <person name="Thoren M.H."/>
            <person name="Johannesson H."/>
        </authorList>
    </citation>
    <scope>NUCLEOTIDE SEQUENCE</scope>
    <source>
        <strain evidence="9">PSN4</strain>
    </source>
</reference>
<dbReference type="GO" id="GO:0005886">
    <property type="term" value="C:plasma membrane"/>
    <property type="evidence" value="ECO:0007669"/>
    <property type="project" value="TreeGrafter"/>
</dbReference>
<evidence type="ECO:0000256" key="7">
    <source>
        <dbReference type="SAM" id="Phobius"/>
    </source>
</evidence>
<feature type="transmembrane region" description="Helical" evidence="7">
    <location>
        <begin position="384"/>
        <end position="405"/>
    </location>
</feature>
<feature type="compositionally biased region" description="Basic and acidic residues" evidence="6">
    <location>
        <begin position="1"/>
        <end position="21"/>
    </location>
</feature>
<dbReference type="InterPro" id="IPR020846">
    <property type="entry name" value="MFS_dom"/>
</dbReference>
<feature type="transmembrane region" description="Helical" evidence="7">
    <location>
        <begin position="283"/>
        <end position="302"/>
    </location>
</feature>
<evidence type="ECO:0000256" key="4">
    <source>
        <dbReference type="ARBA" id="ARBA00022989"/>
    </source>
</evidence>
<evidence type="ECO:0000313" key="10">
    <source>
        <dbReference type="Proteomes" id="UP001239445"/>
    </source>
</evidence>
<name>A0AAJ0B5U4_9PEZI</name>
<dbReference type="PANTHER" id="PTHR23501">
    <property type="entry name" value="MAJOR FACILITATOR SUPERFAMILY"/>
    <property type="match status" value="1"/>
</dbReference>
<feature type="transmembrane region" description="Helical" evidence="7">
    <location>
        <begin position="250"/>
        <end position="271"/>
    </location>
</feature>
<dbReference type="EMBL" id="MU839840">
    <property type="protein sequence ID" value="KAK1752244.1"/>
    <property type="molecule type" value="Genomic_DNA"/>
</dbReference>
<feature type="transmembrane region" description="Helical" evidence="7">
    <location>
        <begin position="175"/>
        <end position="193"/>
    </location>
</feature>
<dbReference type="SUPFAM" id="SSF103473">
    <property type="entry name" value="MFS general substrate transporter"/>
    <property type="match status" value="1"/>
</dbReference>